<keyword evidence="1" id="KW-0472">Membrane</keyword>
<protein>
    <submittedName>
        <fullName evidence="2">Uncharacterized protein</fullName>
    </submittedName>
</protein>
<reference evidence="2" key="1">
    <citation type="journal article" date="2021" name="Proc. Natl. Acad. Sci. U.S.A.">
        <title>A Catalog of Tens of Thousands of Viruses from Human Metagenomes Reveals Hidden Associations with Chronic Diseases.</title>
        <authorList>
            <person name="Tisza M.J."/>
            <person name="Buck C.B."/>
        </authorList>
    </citation>
    <scope>NUCLEOTIDE SEQUENCE</scope>
    <source>
        <strain evidence="2">Ct8Lf7</strain>
    </source>
</reference>
<sequence length="37" mass="4435">MSISIWSKHLHNIFIIILRIIYLKIISFYNTGILVNF</sequence>
<name>A0A8S5S0Q2_9CAUD</name>
<dbReference type="EMBL" id="BK032511">
    <property type="protein sequence ID" value="DAF44597.1"/>
    <property type="molecule type" value="Genomic_DNA"/>
</dbReference>
<organism evidence="2">
    <name type="scientific">Podoviridae sp. ct8Lf7</name>
    <dbReference type="NCBI Taxonomy" id="2827723"/>
    <lineage>
        <taxon>Viruses</taxon>
        <taxon>Duplodnaviria</taxon>
        <taxon>Heunggongvirae</taxon>
        <taxon>Uroviricota</taxon>
        <taxon>Caudoviricetes</taxon>
    </lineage>
</organism>
<accession>A0A8S5S0Q2</accession>
<evidence type="ECO:0000313" key="2">
    <source>
        <dbReference type="EMBL" id="DAF44597.1"/>
    </source>
</evidence>
<evidence type="ECO:0000256" key="1">
    <source>
        <dbReference type="SAM" id="Phobius"/>
    </source>
</evidence>
<feature type="transmembrane region" description="Helical" evidence="1">
    <location>
        <begin position="12"/>
        <end position="35"/>
    </location>
</feature>
<keyword evidence="1" id="KW-0812">Transmembrane</keyword>
<keyword evidence="1" id="KW-1133">Transmembrane helix</keyword>
<proteinExistence type="predicted"/>